<feature type="compositionally biased region" description="Polar residues" evidence="1">
    <location>
        <begin position="228"/>
        <end position="259"/>
    </location>
</feature>
<keyword evidence="3" id="KW-1185">Reference proteome</keyword>
<dbReference type="EMBL" id="UZAN01066146">
    <property type="protein sequence ID" value="VDP94108.1"/>
    <property type="molecule type" value="Genomic_DNA"/>
</dbReference>
<name>A0A183BCA0_9TREM</name>
<gene>
    <name evidence="2" type="ORF">ECPE_LOCUS16835</name>
</gene>
<evidence type="ECO:0000313" key="4">
    <source>
        <dbReference type="WBParaSite" id="ECPE_0001687801-mRNA-1"/>
    </source>
</evidence>
<protein>
    <submittedName>
        <fullName evidence="2 4">Uncharacterized protein</fullName>
    </submittedName>
</protein>
<dbReference type="WBParaSite" id="ECPE_0001687801-mRNA-1">
    <property type="protein sequence ID" value="ECPE_0001687801-mRNA-1"/>
    <property type="gene ID" value="ECPE_0001687801"/>
</dbReference>
<dbReference type="OrthoDB" id="6273716at2759"/>
<dbReference type="AlphaFoldDB" id="A0A183BCA0"/>
<evidence type="ECO:0000313" key="3">
    <source>
        <dbReference type="Proteomes" id="UP000272942"/>
    </source>
</evidence>
<evidence type="ECO:0000256" key="1">
    <source>
        <dbReference type="SAM" id="MobiDB-lite"/>
    </source>
</evidence>
<feature type="region of interest" description="Disordered" evidence="1">
    <location>
        <begin position="218"/>
        <end position="284"/>
    </location>
</feature>
<reference evidence="4" key="1">
    <citation type="submission" date="2016-06" db="UniProtKB">
        <authorList>
            <consortium name="WormBaseParasite"/>
        </authorList>
    </citation>
    <scope>IDENTIFICATION</scope>
</reference>
<reference evidence="2 3" key="2">
    <citation type="submission" date="2018-11" db="EMBL/GenBank/DDBJ databases">
        <authorList>
            <consortium name="Pathogen Informatics"/>
        </authorList>
    </citation>
    <scope>NUCLEOTIDE SEQUENCE [LARGE SCALE GENOMIC DNA]</scope>
    <source>
        <strain evidence="2 3">Egypt</strain>
    </source>
</reference>
<evidence type="ECO:0000313" key="2">
    <source>
        <dbReference type="EMBL" id="VDP94108.1"/>
    </source>
</evidence>
<feature type="compositionally biased region" description="Polar residues" evidence="1">
    <location>
        <begin position="272"/>
        <end position="284"/>
    </location>
</feature>
<organism evidence="4">
    <name type="scientific">Echinostoma caproni</name>
    <dbReference type="NCBI Taxonomy" id="27848"/>
    <lineage>
        <taxon>Eukaryota</taxon>
        <taxon>Metazoa</taxon>
        <taxon>Spiralia</taxon>
        <taxon>Lophotrochozoa</taxon>
        <taxon>Platyhelminthes</taxon>
        <taxon>Trematoda</taxon>
        <taxon>Digenea</taxon>
        <taxon>Plagiorchiida</taxon>
        <taxon>Echinostomata</taxon>
        <taxon>Echinostomatoidea</taxon>
        <taxon>Echinostomatidae</taxon>
        <taxon>Echinostoma</taxon>
    </lineage>
</organism>
<sequence length="350" mass="40433">MEDWYAEFINLLEKLHETKAKLGSLIPDTYDWDSPMISRLPFVASVNLSALDSPARIIELLSDMFLCVLTARRRRLKQTAPPKDPDLLTDDWTSEAKCSTPSPTTRDIFIPRMDLTSFRAFCRRCRMEKLGLTYTELDLIFAKQRSWWQRVYEPDLFKRGRELCTLRGLSFPAFVDLCLQLARHCCGRRGTADTHSISLPLPQVPLCPFPMDESDSNQFDSLPAHVQHTGSDSPSNTIRKSSQFTRPTRPLETSTNGTTAKPKADKQRAQKRTQPYRTQNVRPVQRTTSNTRIMTEQVVRPTRNPFAQDEPYEQLRCLFRFLEHCCCCPDYFENKDSVRIDRTISIGQQK</sequence>
<proteinExistence type="predicted"/>
<dbReference type="Proteomes" id="UP000272942">
    <property type="component" value="Unassembled WGS sequence"/>
</dbReference>
<accession>A0A183BCA0</accession>